<dbReference type="HOGENOM" id="CLU_141401_0_0_1"/>
<dbReference type="eggNOG" id="ENOG502S93Q">
    <property type="taxonomic scope" value="Eukaryota"/>
</dbReference>
<organism evidence="1 2">
    <name type="scientific">Daphnia pulex</name>
    <name type="common">Water flea</name>
    <dbReference type="NCBI Taxonomy" id="6669"/>
    <lineage>
        <taxon>Eukaryota</taxon>
        <taxon>Metazoa</taxon>
        <taxon>Ecdysozoa</taxon>
        <taxon>Arthropoda</taxon>
        <taxon>Crustacea</taxon>
        <taxon>Branchiopoda</taxon>
        <taxon>Diplostraca</taxon>
        <taxon>Cladocera</taxon>
        <taxon>Anomopoda</taxon>
        <taxon>Daphniidae</taxon>
        <taxon>Daphnia</taxon>
    </lineage>
</organism>
<evidence type="ECO:0008006" key="3">
    <source>
        <dbReference type="Google" id="ProtNLM"/>
    </source>
</evidence>
<dbReference type="InParanoid" id="E9GY00"/>
<gene>
    <name evidence="1" type="ORF">DAPPUDRAFT_250138</name>
</gene>
<name>E9GY00_DAPPU</name>
<dbReference type="Proteomes" id="UP000000305">
    <property type="component" value="Unassembled WGS sequence"/>
</dbReference>
<evidence type="ECO:0000313" key="2">
    <source>
        <dbReference type="Proteomes" id="UP000000305"/>
    </source>
</evidence>
<accession>E9GY00</accession>
<dbReference type="AlphaFoldDB" id="E9GY00"/>
<dbReference type="Pfam" id="PF14223">
    <property type="entry name" value="Retrotran_gag_2"/>
    <property type="match status" value="1"/>
</dbReference>
<dbReference type="STRING" id="6669.E9GY00"/>
<sequence length="146" mass="17079">MANQMIENHLKDVNHVPKFDGTNFREWSYELRLILQQLGLLGLVEARVGHTLPDEIRDNPDDPELITNAAQIDTWILRDVTCRNYIFATLTKPMKEGLYSCDTAAAMWTKLDSQYRLRAAENLHLLWQEFYDFSHQPGMLNFIMHN</sequence>
<keyword evidence="2" id="KW-1185">Reference proteome</keyword>
<reference evidence="1 2" key="1">
    <citation type="journal article" date="2011" name="Science">
        <title>The ecoresponsive genome of Daphnia pulex.</title>
        <authorList>
            <person name="Colbourne J.K."/>
            <person name="Pfrender M.E."/>
            <person name="Gilbert D."/>
            <person name="Thomas W.K."/>
            <person name="Tucker A."/>
            <person name="Oakley T.H."/>
            <person name="Tokishita S."/>
            <person name="Aerts A."/>
            <person name="Arnold G.J."/>
            <person name="Basu M.K."/>
            <person name="Bauer D.J."/>
            <person name="Caceres C.E."/>
            <person name="Carmel L."/>
            <person name="Casola C."/>
            <person name="Choi J.H."/>
            <person name="Detter J.C."/>
            <person name="Dong Q."/>
            <person name="Dusheyko S."/>
            <person name="Eads B.D."/>
            <person name="Frohlich T."/>
            <person name="Geiler-Samerotte K.A."/>
            <person name="Gerlach D."/>
            <person name="Hatcher P."/>
            <person name="Jogdeo S."/>
            <person name="Krijgsveld J."/>
            <person name="Kriventseva E.V."/>
            <person name="Kultz D."/>
            <person name="Laforsch C."/>
            <person name="Lindquist E."/>
            <person name="Lopez J."/>
            <person name="Manak J.R."/>
            <person name="Muller J."/>
            <person name="Pangilinan J."/>
            <person name="Patwardhan R.P."/>
            <person name="Pitluck S."/>
            <person name="Pritham E.J."/>
            <person name="Rechtsteiner A."/>
            <person name="Rho M."/>
            <person name="Rogozin I.B."/>
            <person name="Sakarya O."/>
            <person name="Salamov A."/>
            <person name="Schaack S."/>
            <person name="Shapiro H."/>
            <person name="Shiga Y."/>
            <person name="Skalitzky C."/>
            <person name="Smith Z."/>
            <person name="Souvorov A."/>
            <person name="Sung W."/>
            <person name="Tang Z."/>
            <person name="Tsuchiya D."/>
            <person name="Tu H."/>
            <person name="Vos H."/>
            <person name="Wang M."/>
            <person name="Wolf Y.I."/>
            <person name="Yamagata H."/>
            <person name="Yamada T."/>
            <person name="Ye Y."/>
            <person name="Shaw J.R."/>
            <person name="Andrews J."/>
            <person name="Crease T.J."/>
            <person name="Tang H."/>
            <person name="Lucas S.M."/>
            <person name="Robertson H.M."/>
            <person name="Bork P."/>
            <person name="Koonin E.V."/>
            <person name="Zdobnov E.M."/>
            <person name="Grigoriev I.V."/>
            <person name="Lynch M."/>
            <person name="Boore J.L."/>
        </authorList>
    </citation>
    <scope>NUCLEOTIDE SEQUENCE [LARGE SCALE GENOMIC DNA]</scope>
</reference>
<dbReference type="KEGG" id="dpx:DAPPUDRAFT_250138"/>
<dbReference type="OrthoDB" id="6365720at2759"/>
<protein>
    <recommendedName>
        <fullName evidence="3">DUF4219 domain-containing protein</fullName>
    </recommendedName>
</protein>
<proteinExistence type="predicted"/>
<dbReference type="EMBL" id="GL732574">
    <property type="protein sequence ID" value="EFX75512.1"/>
    <property type="molecule type" value="Genomic_DNA"/>
</dbReference>
<dbReference type="PhylomeDB" id="E9GY00"/>
<evidence type="ECO:0000313" key="1">
    <source>
        <dbReference type="EMBL" id="EFX75512.1"/>
    </source>
</evidence>